<sequence>MNPTQFAAIAVSAIFVQNLVIVYMLCEGSFFKALKTPASMTLFGGCITVATTLSSVFAWLINSFLLRPNSLAWLSPIVFIIIIAALEALAELIVSKFLPEKSNSLHKLFTASAFNCAVLGLVFLNIEVNMRGFFGAAFYGFCAGLGYLLAMFIIKNALERISFSSPPTVFKGLPIALITTGIISLGFMGFAGISIS</sequence>
<dbReference type="HOGENOM" id="CLU_095255_1_0_9"/>
<dbReference type="Pfam" id="PF02508">
    <property type="entry name" value="Rnf-Nqr"/>
    <property type="match status" value="1"/>
</dbReference>
<accession>A0A078KRG8</accession>
<dbReference type="InterPro" id="IPR003667">
    <property type="entry name" value="NqrDE/RnfAE"/>
</dbReference>
<evidence type="ECO:0000256" key="1">
    <source>
        <dbReference type="ARBA" id="ARBA00004127"/>
    </source>
</evidence>
<feature type="transmembrane region" description="Helical" evidence="7">
    <location>
        <begin position="106"/>
        <end position="126"/>
    </location>
</feature>
<dbReference type="PIRSF" id="PIRSF006102">
    <property type="entry name" value="NQR_DE"/>
    <property type="match status" value="1"/>
</dbReference>
<keyword evidence="9" id="KW-1185">Reference proteome</keyword>
<feature type="transmembrane region" description="Helical" evidence="7">
    <location>
        <begin position="6"/>
        <end position="26"/>
    </location>
</feature>
<keyword evidence="6 7" id="KW-0472">Membrane</keyword>
<dbReference type="PANTHER" id="PTHR30335:SF0">
    <property type="entry name" value="ION-TRANSLOCATING OXIDOREDUCTASE COMPLEX SUBUNIT A"/>
    <property type="match status" value="1"/>
</dbReference>
<keyword evidence="4" id="KW-1278">Translocase</keyword>
<evidence type="ECO:0000313" key="8">
    <source>
        <dbReference type="EMBL" id="CDZ24983.1"/>
    </source>
</evidence>
<organism evidence="8 9">
    <name type="scientific">[Clostridium] cellulosi</name>
    <dbReference type="NCBI Taxonomy" id="29343"/>
    <lineage>
        <taxon>Bacteria</taxon>
        <taxon>Bacillati</taxon>
        <taxon>Bacillota</taxon>
        <taxon>Clostridia</taxon>
        <taxon>Eubacteriales</taxon>
        <taxon>Oscillospiraceae</taxon>
        <taxon>Oscillospiraceae incertae sedis</taxon>
    </lineage>
</organism>
<feature type="transmembrane region" description="Helical" evidence="7">
    <location>
        <begin position="175"/>
        <end position="195"/>
    </location>
</feature>
<dbReference type="GO" id="GO:0005886">
    <property type="term" value="C:plasma membrane"/>
    <property type="evidence" value="ECO:0007669"/>
    <property type="project" value="TreeGrafter"/>
</dbReference>
<dbReference type="PATRIC" id="fig|29343.3.peg.1981"/>
<dbReference type="InterPro" id="IPR050133">
    <property type="entry name" value="NqrDE/RnfAE_oxidrdctase"/>
</dbReference>
<feature type="transmembrane region" description="Helical" evidence="7">
    <location>
        <begin position="38"/>
        <end position="61"/>
    </location>
</feature>
<evidence type="ECO:0000256" key="2">
    <source>
        <dbReference type="ARBA" id="ARBA00022448"/>
    </source>
</evidence>
<dbReference type="EMBL" id="LM995447">
    <property type="protein sequence ID" value="CDZ24983.1"/>
    <property type="molecule type" value="Genomic_DNA"/>
</dbReference>
<feature type="transmembrane region" description="Helical" evidence="7">
    <location>
        <begin position="73"/>
        <end position="94"/>
    </location>
</feature>
<dbReference type="GO" id="GO:0012505">
    <property type="term" value="C:endomembrane system"/>
    <property type="evidence" value="ECO:0007669"/>
    <property type="project" value="UniProtKB-SubCell"/>
</dbReference>
<comment type="subcellular location">
    <subcellularLocation>
        <location evidence="1">Endomembrane system</location>
        <topology evidence="1">Multi-pass membrane protein</topology>
    </subcellularLocation>
</comment>
<gene>
    <name evidence="8" type="ORF">CCDG5_1888</name>
</gene>
<dbReference type="AlphaFoldDB" id="A0A078KRG8"/>
<dbReference type="Proteomes" id="UP000032431">
    <property type="component" value="Chromosome I"/>
</dbReference>
<dbReference type="OrthoDB" id="9803631at2"/>
<evidence type="ECO:0000256" key="4">
    <source>
        <dbReference type="ARBA" id="ARBA00022967"/>
    </source>
</evidence>
<reference evidence="9" key="1">
    <citation type="submission" date="2014-07" db="EMBL/GenBank/DDBJ databases">
        <authorList>
            <person name="Wibberg D."/>
        </authorList>
    </citation>
    <scope>NUCLEOTIDE SEQUENCE [LARGE SCALE GENOMIC DNA]</scope>
    <source>
        <strain evidence="9">DG5</strain>
    </source>
</reference>
<keyword evidence="5 7" id="KW-1133">Transmembrane helix</keyword>
<evidence type="ECO:0000256" key="7">
    <source>
        <dbReference type="SAM" id="Phobius"/>
    </source>
</evidence>
<keyword evidence="3 7" id="KW-0812">Transmembrane</keyword>
<evidence type="ECO:0000256" key="5">
    <source>
        <dbReference type="ARBA" id="ARBA00022989"/>
    </source>
</evidence>
<feature type="transmembrane region" description="Helical" evidence="7">
    <location>
        <begin position="132"/>
        <end position="154"/>
    </location>
</feature>
<protein>
    <submittedName>
        <fullName evidence="8">Putative membrane protein</fullName>
    </submittedName>
</protein>
<evidence type="ECO:0000256" key="6">
    <source>
        <dbReference type="ARBA" id="ARBA00023136"/>
    </source>
</evidence>
<evidence type="ECO:0000256" key="3">
    <source>
        <dbReference type="ARBA" id="ARBA00022692"/>
    </source>
</evidence>
<evidence type="ECO:0000313" key="9">
    <source>
        <dbReference type="Proteomes" id="UP000032431"/>
    </source>
</evidence>
<dbReference type="KEGG" id="ccel:CCDG5_1888"/>
<proteinExistence type="predicted"/>
<name>A0A078KRG8_9FIRM</name>
<dbReference type="PANTHER" id="PTHR30335">
    <property type="entry name" value="INTEGRAL MEMBRANE PROTEIN OF SOXR-REDUCING COMPLEX"/>
    <property type="match status" value="1"/>
</dbReference>
<keyword evidence="2" id="KW-0813">Transport</keyword>
<dbReference type="STRING" id="29343.CCDG5_1888"/>